<evidence type="ECO:0008006" key="4">
    <source>
        <dbReference type="Google" id="ProtNLM"/>
    </source>
</evidence>
<accession>A0A095UWH7</accession>
<keyword evidence="1" id="KW-0472">Membrane</keyword>
<dbReference type="eggNOG" id="ENOG5033A28">
    <property type="taxonomic scope" value="Bacteria"/>
</dbReference>
<dbReference type="EMBL" id="JRHH01000006">
    <property type="protein sequence ID" value="KGD66930.1"/>
    <property type="molecule type" value="Genomic_DNA"/>
</dbReference>
<dbReference type="RefSeq" id="WP_035128947.1">
    <property type="nucleotide sequence ID" value="NZ_JRHH01000006.1"/>
</dbReference>
<evidence type="ECO:0000313" key="3">
    <source>
        <dbReference type="Proteomes" id="UP000029554"/>
    </source>
</evidence>
<evidence type="ECO:0000313" key="2">
    <source>
        <dbReference type="EMBL" id="KGD66930.1"/>
    </source>
</evidence>
<keyword evidence="1" id="KW-1133">Transmembrane helix</keyword>
<dbReference type="Gene3D" id="1.10.220.10">
    <property type="entry name" value="Annexin"/>
    <property type="match status" value="1"/>
</dbReference>
<feature type="transmembrane region" description="Helical" evidence="1">
    <location>
        <begin position="6"/>
        <end position="23"/>
    </location>
</feature>
<dbReference type="OrthoDB" id="1357129at2"/>
<evidence type="ECO:0000256" key="1">
    <source>
        <dbReference type="SAM" id="Phobius"/>
    </source>
</evidence>
<keyword evidence="3" id="KW-1185">Reference proteome</keyword>
<dbReference type="Proteomes" id="UP000029554">
    <property type="component" value="Unassembled WGS sequence"/>
</dbReference>
<dbReference type="AlphaFoldDB" id="A0A095UWH7"/>
<gene>
    <name evidence="2" type="ORF">LG45_16015</name>
</gene>
<dbReference type="GO" id="GO:0005544">
    <property type="term" value="F:calcium-dependent phospholipid binding"/>
    <property type="evidence" value="ECO:0007669"/>
    <property type="project" value="InterPro"/>
</dbReference>
<dbReference type="GO" id="GO:0005509">
    <property type="term" value="F:calcium ion binding"/>
    <property type="evidence" value="ECO:0007669"/>
    <property type="project" value="InterPro"/>
</dbReference>
<dbReference type="STRING" id="1453498.LG45_16015"/>
<proteinExistence type="predicted"/>
<name>A0A095UWH7_9FLAO</name>
<reference evidence="2 3" key="1">
    <citation type="submission" date="2014-09" db="EMBL/GenBank/DDBJ databases">
        <title>Whole Genome Shotgun of Flavobacterium aquatile LMG 4008.</title>
        <authorList>
            <person name="Gale A.N."/>
            <person name="Pipes S.E."/>
            <person name="Newman J.D."/>
        </authorList>
    </citation>
    <scope>NUCLEOTIDE SEQUENCE [LARGE SCALE GENOMIC DNA]</scope>
    <source>
        <strain evidence="2 3">LMG 4008</strain>
    </source>
</reference>
<protein>
    <recommendedName>
        <fullName evidence="4">Annexin</fullName>
    </recommendedName>
</protein>
<sequence length="140" mass="15709">MEVTKIVPIAIGFTGLGIMLFAVSQSSKNKKAGAYLDASLTDSSFNAKEVATMLYDAMKEANFTNTEKRKSIFTALTGVSEAQFSQVIKAFGSRYYNTLTGNTYFALWQTPVKHPLKIWLKEELSEEDYKLLKSNYPKQL</sequence>
<organism evidence="2 3">
    <name type="scientific">Flavobacterium aquatile LMG 4008 = ATCC 11947</name>
    <dbReference type="NCBI Taxonomy" id="1453498"/>
    <lineage>
        <taxon>Bacteria</taxon>
        <taxon>Pseudomonadati</taxon>
        <taxon>Bacteroidota</taxon>
        <taxon>Flavobacteriia</taxon>
        <taxon>Flavobacteriales</taxon>
        <taxon>Flavobacteriaceae</taxon>
        <taxon>Flavobacterium</taxon>
    </lineage>
</organism>
<comment type="caution">
    <text evidence="2">The sequence shown here is derived from an EMBL/GenBank/DDBJ whole genome shotgun (WGS) entry which is preliminary data.</text>
</comment>
<keyword evidence="1" id="KW-0812">Transmembrane</keyword>
<dbReference type="InterPro" id="IPR037104">
    <property type="entry name" value="Annexin_sf"/>
</dbReference>